<evidence type="ECO:0000313" key="1">
    <source>
        <dbReference type="EMBL" id="MBE9145433.1"/>
    </source>
</evidence>
<dbReference type="RefSeq" id="WP_193870878.1">
    <property type="nucleotide sequence ID" value="NZ_JADEWU010000057.1"/>
</dbReference>
<proteinExistence type="predicted"/>
<sequence length="173" mass="19089">MSQPVDLNLLRNQVLNDQQNNSSGNVYVDDNGNIIINPLNPKPNQSKIPGKVFAASLTCDRQTVSQKLPNNTRELYHNGVTGWLYEITSQLGDDFTFFAYNDGSQYQVLVVFPEVAGLYGVHDAHLFNDGSICLQDGGGMPTLESAYAKSVLWASGFSIFARTGQFPFSINNY</sequence>
<gene>
    <name evidence="1" type="ORF">IQ236_19750</name>
</gene>
<organism evidence="1 2">
    <name type="scientific">Planktothrix mougeotii LEGE 06226</name>
    <dbReference type="NCBI Taxonomy" id="1828728"/>
    <lineage>
        <taxon>Bacteria</taxon>
        <taxon>Bacillati</taxon>
        <taxon>Cyanobacteriota</taxon>
        <taxon>Cyanophyceae</taxon>
        <taxon>Oscillatoriophycideae</taxon>
        <taxon>Oscillatoriales</taxon>
        <taxon>Microcoleaceae</taxon>
        <taxon>Planktothrix</taxon>
    </lineage>
</organism>
<comment type="caution">
    <text evidence="1">The sequence shown here is derived from an EMBL/GenBank/DDBJ whole genome shotgun (WGS) entry which is preliminary data.</text>
</comment>
<evidence type="ECO:0000313" key="2">
    <source>
        <dbReference type="Proteomes" id="UP000640725"/>
    </source>
</evidence>
<reference evidence="1 2" key="1">
    <citation type="submission" date="2020-10" db="EMBL/GenBank/DDBJ databases">
        <authorList>
            <person name="Castelo-Branco R."/>
            <person name="Eusebio N."/>
            <person name="Adriana R."/>
            <person name="Vieira A."/>
            <person name="Brugerolle De Fraissinette N."/>
            <person name="Rezende De Castro R."/>
            <person name="Schneider M.P."/>
            <person name="Vasconcelos V."/>
            <person name="Leao P.N."/>
        </authorList>
    </citation>
    <scope>NUCLEOTIDE SEQUENCE [LARGE SCALE GENOMIC DNA]</scope>
    <source>
        <strain evidence="1 2">LEGE 06226</strain>
    </source>
</reference>
<accession>A0ABR9UG53</accession>
<dbReference type="Proteomes" id="UP000640725">
    <property type="component" value="Unassembled WGS sequence"/>
</dbReference>
<dbReference type="EMBL" id="JADEWU010000057">
    <property type="protein sequence ID" value="MBE9145433.1"/>
    <property type="molecule type" value="Genomic_DNA"/>
</dbReference>
<protein>
    <submittedName>
        <fullName evidence="1">Uncharacterized protein</fullName>
    </submittedName>
</protein>
<keyword evidence="2" id="KW-1185">Reference proteome</keyword>
<name>A0ABR9UG53_9CYAN</name>